<name>A0A2P2PYF3_RHIMU</name>
<organism evidence="1">
    <name type="scientific">Rhizophora mucronata</name>
    <name type="common">Asiatic mangrove</name>
    <dbReference type="NCBI Taxonomy" id="61149"/>
    <lineage>
        <taxon>Eukaryota</taxon>
        <taxon>Viridiplantae</taxon>
        <taxon>Streptophyta</taxon>
        <taxon>Embryophyta</taxon>
        <taxon>Tracheophyta</taxon>
        <taxon>Spermatophyta</taxon>
        <taxon>Magnoliopsida</taxon>
        <taxon>eudicotyledons</taxon>
        <taxon>Gunneridae</taxon>
        <taxon>Pentapetalae</taxon>
        <taxon>rosids</taxon>
        <taxon>fabids</taxon>
        <taxon>Malpighiales</taxon>
        <taxon>Rhizophoraceae</taxon>
        <taxon>Rhizophora</taxon>
    </lineage>
</organism>
<sequence length="37" mass="4387">MKLATQAKTINPIFKTRKKPIIKQPTNEKWKFKKSSK</sequence>
<accession>A0A2P2PYF3</accession>
<evidence type="ECO:0000313" key="1">
    <source>
        <dbReference type="EMBL" id="MBX59766.1"/>
    </source>
</evidence>
<reference evidence="1" key="1">
    <citation type="submission" date="2018-02" db="EMBL/GenBank/DDBJ databases">
        <title>Rhizophora mucronata_Transcriptome.</title>
        <authorList>
            <person name="Meera S.P."/>
            <person name="Sreeshan A."/>
            <person name="Augustine A."/>
        </authorList>
    </citation>
    <scope>NUCLEOTIDE SEQUENCE</scope>
    <source>
        <tissue evidence="1">Leaf</tissue>
    </source>
</reference>
<dbReference type="EMBL" id="GGEC01079282">
    <property type="protein sequence ID" value="MBX59766.1"/>
    <property type="molecule type" value="Transcribed_RNA"/>
</dbReference>
<dbReference type="AlphaFoldDB" id="A0A2P2PYF3"/>
<proteinExistence type="predicted"/>
<protein>
    <submittedName>
        <fullName evidence="1">Uncharacterized protein</fullName>
    </submittedName>
</protein>